<accession>A0ABQ0MDK2</accession>
<feature type="chain" id="PRO_5045832215" description="MYND-type domain-containing protein" evidence="6">
    <location>
        <begin position="26"/>
        <end position="1103"/>
    </location>
</feature>
<evidence type="ECO:0000313" key="8">
    <source>
        <dbReference type="EMBL" id="GAT61410.1"/>
    </source>
</evidence>
<dbReference type="Gene3D" id="6.10.140.2220">
    <property type="match status" value="1"/>
</dbReference>
<keyword evidence="9" id="KW-1185">Reference proteome</keyword>
<dbReference type="PROSITE" id="PS50865">
    <property type="entry name" value="ZF_MYND_2"/>
    <property type="match status" value="1"/>
</dbReference>
<evidence type="ECO:0000256" key="4">
    <source>
        <dbReference type="ARBA" id="ARBA00022833"/>
    </source>
</evidence>
<evidence type="ECO:0000256" key="2">
    <source>
        <dbReference type="ARBA" id="ARBA00022729"/>
    </source>
</evidence>
<feature type="signal peptide" evidence="6">
    <location>
        <begin position="1"/>
        <end position="25"/>
    </location>
</feature>
<feature type="domain" description="MYND-type" evidence="7">
    <location>
        <begin position="1062"/>
        <end position="1101"/>
    </location>
</feature>
<dbReference type="Pfam" id="PF01753">
    <property type="entry name" value="zf-MYND"/>
    <property type="match status" value="1"/>
</dbReference>
<dbReference type="Proteomes" id="UP000815677">
    <property type="component" value="Unassembled WGS sequence"/>
</dbReference>
<evidence type="ECO:0000256" key="6">
    <source>
        <dbReference type="SAM" id="SignalP"/>
    </source>
</evidence>
<gene>
    <name evidence="8" type="ORF">MCHLO_17434</name>
</gene>
<sequence length="1103" mass="122462">MNPRTFYCLVAAALAISCTASSAKALPQRELWISPVATSTPLSSVCLVIPRPSAVWNVHPARNVILLTMVADNRIDSDAIWSIFFHIYIDNESQAQLISHCHRLLNSGASLEEWRNSYYGAFLRFSSEHTLSELRRHWQLYINMEHIPAARLATIQQGFAKVARRAEEYQSSALLGARIFADAARDISRRQAPTFINPTFAYSLAGEGFHVHYATNPLTPFHFSHLFAHGTSSVGVDDLVAAGRGQFSEWCSNFRMSIRPGAYHTPKIRFAACDAFALCRSLSDWECLGSPNIDVPVADWTAQTVQLDRVEYNDAPSKFRVIDTSNLSDHVGLLNLLSAASPLLQGSLDGVLYTESLRCPVDEHDQELAAHLYGDVHTVGFLLGLLPVDHMSAFSSRSNADLLLRRTGALRQFQFMTTWKSCGLTDGRPPTWSATQLASCLYGIFRHIFQREDPVHLTNLTSAARSKVLDTMQIVHHTRESFVLLLKTIWFRFKFPPETWNKVIETFLDTIRSGPPIALEMQHYNEVLTQLCVKGLYTDTILDQTRTTGIFREWVHVPLIVRVLLVVPRAKFDAMTKLAHGRAPPVLQCYARDDAITSNTFTAVRAVYGTVVREGTNQRPQARIVEDPKGPLGSSPVVVSFAMPAGLFTLDINRVTEICLAVRITPATIFAFGGKFGEYQVIFTGNVSNTNHVHVLPYPEVQSVVSSSTNAARSHILELGEADAVTVELNAGCTQIERFVSVVRVQNPAAKALFGDRSTRAEVSQPSACVVRLAIGPHSQEVVFPAPILLQTHKLGLARTSMFVRISVAPYRPFPTSRVTAVEFPLVGLAENRLRPWNLHHVPLSQLRPLSATRELLHLAVLLASSSSVREHTLAPKDDVVLGLKVLINSMVLQSWTHATSMLFRLCEQESMNCDTVICIRGLKWDPFGNTIVCDAFAIPLTHELFEGVEGNAFMKTLQLPTSLDLSITNAQKLAWKGLMPALAERCRTWTHGPNCEYRSRGRVPLTLEMDQDPLCRCGRGQDVEGMREVPHWAPFAAYAVRIALSPLFAVASAEKIGPEMCASCQGAGKPKLLHCSRCKTATYCSKECQTKDWATHKQMCCK</sequence>
<dbReference type="SUPFAM" id="SSF144232">
    <property type="entry name" value="HIT/MYND zinc finger-like"/>
    <property type="match status" value="1"/>
</dbReference>
<dbReference type="EMBL" id="DF850030">
    <property type="protein sequence ID" value="GAT61410.1"/>
    <property type="molecule type" value="Genomic_DNA"/>
</dbReference>
<reference evidence="8" key="1">
    <citation type="submission" date="2014-09" db="EMBL/GenBank/DDBJ databases">
        <title>Genome sequence of the luminous mushroom Mycena chlorophos for searching fungal bioluminescence genes.</title>
        <authorList>
            <person name="Tanaka Y."/>
            <person name="Kasuga D."/>
            <person name="Oba Y."/>
            <person name="Hase S."/>
            <person name="Sato K."/>
            <person name="Oba Y."/>
            <person name="Sakakibara Y."/>
        </authorList>
    </citation>
    <scope>NUCLEOTIDE SEQUENCE</scope>
</reference>
<evidence type="ECO:0000256" key="5">
    <source>
        <dbReference type="PROSITE-ProRule" id="PRU00134"/>
    </source>
</evidence>
<keyword evidence="1" id="KW-0479">Metal-binding</keyword>
<dbReference type="PANTHER" id="PTHR10237:SF14">
    <property type="entry name" value="MYND-TYPE DOMAIN-CONTAINING PROTEIN"/>
    <property type="match status" value="1"/>
</dbReference>
<dbReference type="InterPro" id="IPR002893">
    <property type="entry name" value="Znf_MYND"/>
</dbReference>
<keyword evidence="2 6" id="KW-0732">Signal</keyword>
<dbReference type="InterPro" id="IPR024119">
    <property type="entry name" value="TF_DEAF-1"/>
</dbReference>
<evidence type="ECO:0000259" key="7">
    <source>
        <dbReference type="PROSITE" id="PS50865"/>
    </source>
</evidence>
<evidence type="ECO:0000256" key="3">
    <source>
        <dbReference type="ARBA" id="ARBA00022771"/>
    </source>
</evidence>
<keyword evidence="3 5" id="KW-0863">Zinc-finger</keyword>
<protein>
    <recommendedName>
        <fullName evidence="7">MYND-type domain-containing protein</fullName>
    </recommendedName>
</protein>
<dbReference type="PROSITE" id="PS51257">
    <property type="entry name" value="PROKAR_LIPOPROTEIN"/>
    <property type="match status" value="1"/>
</dbReference>
<dbReference type="InterPro" id="IPR031305">
    <property type="entry name" value="Casein_CS"/>
</dbReference>
<dbReference type="PROSITE" id="PS00306">
    <property type="entry name" value="CASEIN_ALPHA_BETA"/>
    <property type="match status" value="1"/>
</dbReference>
<evidence type="ECO:0000256" key="1">
    <source>
        <dbReference type="ARBA" id="ARBA00022723"/>
    </source>
</evidence>
<proteinExistence type="predicted"/>
<evidence type="ECO:0000313" key="9">
    <source>
        <dbReference type="Proteomes" id="UP000815677"/>
    </source>
</evidence>
<keyword evidence="4" id="KW-0862">Zinc</keyword>
<organism evidence="8 9">
    <name type="scientific">Mycena chlorophos</name>
    <name type="common">Agaric fungus</name>
    <name type="synonym">Agaricus chlorophos</name>
    <dbReference type="NCBI Taxonomy" id="658473"/>
    <lineage>
        <taxon>Eukaryota</taxon>
        <taxon>Fungi</taxon>
        <taxon>Dikarya</taxon>
        <taxon>Basidiomycota</taxon>
        <taxon>Agaricomycotina</taxon>
        <taxon>Agaricomycetes</taxon>
        <taxon>Agaricomycetidae</taxon>
        <taxon>Agaricales</taxon>
        <taxon>Marasmiineae</taxon>
        <taxon>Mycenaceae</taxon>
        <taxon>Mycena</taxon>
    </lineage>
</organism>
<dbReference type="PANTHER" id="PTHR10237">
    <property type="entry name" value="DEFORMED EPIDERMAL AUTOREGULATORY FACTOR 1 HOMOLOG SUPPRESSIN"/>
    <property type="match status" value="1"/>
</dbReference>
<name>A0ABQ0MDK2_MYCCL</name>